<dbReference type="OrthoDB" id="2299199at2"/>
<dbReference type="AlphaFoldDB" id="Q5FM38"/>
<dbReference type="KEGG" id="lac:LBA0344"/>
<organism evidence="2">
    <name type="scientific">Lactobacillus acidophilus (strain ATCC 700396 / NCK56 / N2 / NCFM)</name>
    <dbReference type="NCBI Taxonomy" id="272621"/>
    <lineage>
        <taxon>Bacteria</taxon>
        <taxon>Bacillati</taxon>
        <taxon>Bacillota</taxon>
        <taxon>Bacilli</taxon>
        <taxon>Lactobacillales</taxon>
        <taxon>Lactobacillaceae</taxon>
        <taxon>Lactobacillus</taxon>
    </lineage>
</organism>
<keyword evidence="2" id="KW-1185">Reference proteome</keyword>
<name>Q5FM38_LACAC</name>
<dbReference type="HOGENOM" id="CLU_181453_0_0_9"/>
<evidence type="ECO:0000313" key="2">
    <source>
        <dbReference type="Proteomes" id="UP000006381"/>
    </source>
</evidence>
<reference evidence="1 2" key="1">
    <citation type="journal article" date="2005" name="Proc. Natl. Acad. Sci. U.S.A.">
        <title>Complete genome sequence of the probiotic lactic acid bacterium Lactobacillus acidophilus NCFM.</title>
        <authorList>
            <person name="Altermann E."/>
            <person name="Russell W.M."/>
            <person name="Azcarate-Peril M.A."/>
            <person name="Barrangou R."/>
            <person name="Buck B.L."/>
            <person name="McAuliffe O."/>
            <person name="Souther N."/>
            <person name="Dobson A."/>
            <person name="Duong T."/>
            <person name="Callanan M."/>
            <person name="Lick S."/>
            <person name="Hamrick A."/>
            <person name="Cano R."/>
            <person name="Klaenhammer T.R."/>
        </authorList>
    </citation>
    <scope>NUCLEOTIDE SEQUENCE [LARGE SCALE GENOMIC DNA]</scope>
    <source>
        <strain evidence="2">ATCC 700396 / NCK56 / N2 / NCFM</strain>
    </source>
</reference>
<dbReference type="STRING" id="272621.LBA0344"/>
<evidence type="ECO:0008006" key="3">
    <source>
        <dbReference type="Google" id="ProtNLM"/>
    </source>
</evidence>
<dbReference type="eggNOG" id="ENOG5032KXS">
    <property type="taxonomic scope" value="Bacteria"/>
</dbReference>
<gene>
    <name evidence="1" type="ordered locus">LBA0344</name>
</gene>
<protein>
    <recommendedName>
        <fullName evidence="3">N-acetyltransferase</fullName>
    </recommendedName>
</protein>
<dbReference type="PATRIC" id="fig|272621.13.peg.330"/>
<dbReference type="Proteomes" id="UP000006381">
    <property type="component" value="Chromosome"/>
</dbReference>
<sequence length="108" mass="13190">MQYFLEKGRKMTDTKKYFIQRNGSDKQITSSTDIDLIQRKDKTVWVMNHIFLNPDEHDEHELSLLMQEVITYVKNTDYPIWVLDPIAIKYFEKYPDLKNIWYHKPYQD</sequence>
<proteinExistence type="predicted"/>
<dbReference type="BioCyc" id="LACI272621:G1G49-338-MONOMER"/>
<accession>Q5FM38</accession>
<evidence type="ECO:0000313" key="1">
    <source>
        <dbReference type="EMBL" id="AAV42236.1"/>
    </source>
</evidence>
<dbReference type="EMBL" id="CP000033">
    <property type="protein sequence ID" value="AAV42236.1"/>
    <property type="molecule type" value="Genomic_DNA"/>
</dbReference>